<evidence type="ECO:0000313" key="2">
    <source>
        <dbReference type="EMBL" id="ESE40410.1"/>
    </source>
</evidence>
<reference evidence="2 3" key="1">
    <citation type="journal article" date="2013" name="Genome Announc.">
        <title>Draft Genome Sequence of Shewanella decolorationis S12, a Dye-Degrading Bacterium Isolated from a Wastewater Treatment Plant.</title>
        <authorList>
            <person name="Xu M."/>
            <person name="Fang Y."/>
            <person name="Liu J."/>
            <person name="Chen X."/>
            <person name="Sun G."/>
            <person name="Guo J."/>
            <person name="Hua Z."/>
            <person name="Tu Q."/>
            <person name="Wu L."/>
            <person name="Zhou J."/>
            <person name="Liu X."/>
        </authorList>
    </citation>
    <scope>NUCLEOTIDE SEQUENCE [LARGE SCALE GENOMIC DNA]</scope>
    <source>
        <strain evidence="2 3">S12</strain>
    </source>
</reference>
<evidence type="ECO:0000256" key="1">
    <source>
        <dbReference type="SAM" id="MobiDB-lite"/>
    </source>
</evidence>
<feature type="region of interest" description="Disordered" evidence="1">
    <location>
        <begin position="72"/>
        <end position="100"/>
    </location>
</feature>
<sequence>MSGHIEVFKESIVNINGLNTTANSNAFKSVSSAYITSTATASSAVENSSAETDTQETVNISNAGRQALATEVGASLRGQTAEKLQQTESTENEEPKSIIDEQIKRLKEQIKALQEMLTKLEGDDSEAADQQRKQLQEQIMQLSNQIAVLMDKKMRDAQKAAG</sequence>
<name>A0ABN0PKA5_9GAMM</name>
<organism evidence="2 3">
    <name type="scientific">Shewanella decolorationis S12</name>
    <dbReference type="NCBI Taxonomy" id="1353536"/>
    <lineage>
        <taxon>Bacteria</taxon>
        <taxon>Pseudomonadati</taxon>
        <taxon>Pseudomonadota</taxon>
        <taxon>Gammaproteobacteria</taxon>
        <taxon>Alteromonadales</taxon>
        <taxon>Shewanellaceae</taxon>
        <taxon>Shewanella</taxon>
    </lineage>
</organism>
<proteinExistence type="predicted"/>
<dbReference type="Proteomes" id="UP000017548">
    <property type="component" value="Unassembled WGS sequence"/>
</dbReference>
<protein>
    <recommendedName>
        <fullName evidence="4">FlxA-like family protein</fullName>
    </recommendedName>
</protein>
<keyword evidence="3" id="KW-1185">Reference proteome</keyword>
<dbReference type="EMBL" id="AXZL01000071">
    <property type="protein sequence ID" value="ESE40410.1"/>
    <property type="molecule type" value="Genomic_DNA"/>
</dbReference>
<gene>
    <name evidence="2" type="ORF">SHD_2860</name>
</gene>
<evidence type="ECO:0000313" key="3">
    <source>
        <dbReference type="Proteomes" id="UP000017548"/>
    </source>
</evidence>
<accession>A0ABN0PKA5</accession>
<evidence type="ECO:0008006" key="4">
    <source>
        <dbReference type="Google" id="ProtNLM"/>
    </source>
</evidence>
<comment type="caution">
    <text evidence="2">The sequence shown here is derived from an EMBL/GenBank/DDBJ whole genome shotgun (WGS) entry which is preliminary data.</text>
</comment>